<dbReference type="PANTHER" id="PTHR15337:SF11">
    <property type="entry name" value="THIOREDOXIN DOMAIN-CONTAINING PROTEIN"/>
    <property type="match status" value="1"/>
</dbReference>
<proteinExistence type="predicted"/>
<protein>
    <submittedName>
        <fullName evidence="4">Thioredoxin</fullName>
    </submittedName>
</protein>
<dbReference type="InterPro" id="IPR013766">
    <property type="entry name" value="Thioredoxin_domain"/>
</dbReference>
<dbReference type="OrthoDB" id="9811036at2"/>
<accession>A0A2N3II73</accession>
<keyword evidence="5" id="KW-1185">Reference proteome</keyword>
<dbReference type="RefSeq" id="WP_101358234.1">
    <property type="nucleotide sequence ID" value="NZ_NKXO01000012.1"/>
</dbReference>
<dbReference type="Proteomes" id="UP000233387">
    <property type="component" value="Unassembled WGS sequence"/>
</dbReference>
<dbReference type="PROSITE" id="PS00194">
    <property type="entry name" value="THIOREDOXIN_1"/>
    <property type="match status" value="1"/>
</dbReference>
<feature type="domain" description="Thioredoxin" evidence="3">
    <location>
        <begin position="11"/>
        <end position="135"/>
    </location>
</feature>
<organism evidence="4 5">
    <name type="scientific">Raineya orbicola</name>
    <dbReference type="NCBI Taxonomy" id="2016530"/>
    <lineage>
        <taxon>Bacteria</taxon>
        <taxon>Pseudomonadati</taxon>
        <taxon>Bacteroidota</taxon>
        <taxon>Cytophagia</taxon>
        <taxon>Cytophagales</taxon>
        <taxon>Raineyaceae</taxon>
        <taxon>Raineya</taxon>
    </lineage>
</organism>
<reference evidence="4 5" key="1">
    <citation type="submission" date="2017-06" db="EMBL/GenBank/DDBJ databases">
        <title>Raineya orbicola gen. nov., sp. nov. a slightly thermophilic bacterium of the phylum Bacteroidetes and the description of Raineyaceae fam. nov.</title>
        <authorList>
            <person name="Albuquerque L."/>
            <person name="Polonia A.R.M."/>
            <person name="Barroso C."/>
            <person name="Froufe H.J.C."/>
            <person name="Lage O."/>
            <person name="Lobo-Da-Cunha A."/>
            <person name="Egas C."/>
            <person name="Da Costa M.S."/>
        </authorList>
    </citation>
    <scope>NUCLEOTIDE SEQUENCE [LARGE SCALE GENOMIC DNA]</scope>
    <source>
        <strain evidence="4 5">SPSPC-11</strain>
    </source>
</reference>
<evidence type="ECO:0000313" key="4">
    <source>
        <dbReference type="EMBL" id="PKQ70032.1"/>
    </source>
</evidence>
<dbReference type="PROSITE" id="PS51352">
    <property type="entry name" value="THIOREDOXIN_2"/>
    <property type="match status" value="1"/>
</dbReference>
<comment type="caution">
    <text evidence="4">The sequence shown here is derived from an EMBL/GenBank/DDBJ whole genome shotgun (WGS) entry which is preliminary data.</text>
</comment>
<dbReference type="InterPro" id="IPR017937">
    <property type="entry name" value="Thioredoxin_CS"/>
</dbReference>
<dbReference type="InterPro" id="IPR051099">
    <property type="entry name" value="AGR/TXD"/>
</dbReference>
<dbReference type="SUPFAM" id="SSF52833">
    <property type="entry name" value="Thioredoxin-like"/>
    <property type="match status" value="1"/>
</dbReference>
<gene>
    <name evidence="4" type="ORF">Rain11_0969</name>
</gene>
<dbReference type="PANTHER" id="PTHR15337">
    <property type="entry name" value="ANTERIOR GRADIENT PROTEIN-RELATED"/>
    <property type="match status" value="1"/>
</dbReference>
<keyword evidence="1" id="KW-0732">Signal</keyword>
<dbReference type="AlphaFoldDB" id="A0A2N3II73"/>
<evidence type="ECO:0000256" key="1">
    <source>
        <dbReference type="ARBA" id="ARBA00022729"/>
    </source>
</evidence>
<evidence type="ECO:0000256" key="2">
    <source>
        <dbReference type="ARBA" id="ARBA00023284"/>
    </source>
</evidence>
<dbReference type="Pfam" id="PF13098">
    <property type="entry name" value="Thioredoxin_2"/>
    <property type="match status" value="1"/>
</dbReference>
<evidence type="ECO:0000313" key="5">
    <source>
        <dbReference type="Proteomes" id="UP000233387"/>
    </source>
</evidence>
<name>A0A2N3II73_9BACT</name>
<dbReference type="InterPro" id="IPR036249">
    <property type="entry name" value="Thioredoxin-like_sf"/>
</dbReference>
<evidence type="ECO:0000259" key="3">
    <source>
        <dbReference type="PROSITE" id="PS51352"/>
    </source>
</evidence>
<dbReference type="Gene3D" id="3.40.30.10">
    <property type="entry name" value="Glutaredoxin"/>
    <property type="match status" value="1"/>
</dbReference>
<dbReference type="EMBL" id="NKXO01000012">
    <property type="protein sequence ID" value="PKQ70032.1"/>
    <property type="molecule type" value="Genomic_DNA"/>
</dbReference>
<dbReference type="InterPro" id="IPR012336">
    <property type="entry name" value="Thioredoxin-like_fold"/>
</dbReference>
<keyword evidence="2" id="KW-0676">Redox-active center</keyword>
<sequence>MKRLNFLLFIVFLGLNYESLAQVRFMNGSWQEALNEAQKQNKPIMVDFYTTWCGPCKLMTKTTFANTQVGDFADAYFIALKIDCEKGEGIQLAQKYEVFNYPTIAFIDKNGNLLGKEVGYKNVDDFLELMQKYRKKVTK</sequence>